<dbReference type="AlphaFoldDB" id="A0A1H2YD94"/>
<feature type="compositionally biased region" description="Basic and acidic residues" evidence="1">
    <location>
        <begin position="58"/>
        <end position="78"/>
    </location>
</feature>
<feature type="region of interest" description="Disordered" evidence="1">
    <location>
        <begin position="48"/>
        <end position="103"/>
    </location>
</feature>
<proteinExistence type="predicted"/>
<evidence type="ECO:0000313" key="2">
    <source>
        <dbReference type="EMBL" id="SDX03136.1"/>
    </source>
</evidence>
<evidence type="ECO:0000313" key="3">
    <source>
        <dbReference type="Proteomes" id="UP000198828"/>
    </source>
</evidence>
<gene>
    <name evidence="2" type="ORF">SAMN05660923_01592</name>
</gene>
<reference evidence="2 3" key="1">
    <citation type="submission" date="2016-10" db="EMBL/GenBank/DDBJ databases">
        <authorList>
            <person name="de Groot N.N."/>
        </authorList>
    </citation>
    <scope>NUCLEOTIDE SEQUENCE [LARGE SCALE GENOMIC DNA]</scope>
    <source>
        <strain evidence="2 3">DSM 23310</strain>
    </source>
</reference>
<evidence type="ECO:0000256" key="1">
    <source>
        <dbReference type="SAM" id="MobiDB-lite"/>
    </source>
</evidence>
<sequence>MSIRSVDYVNIVTKSQEVSKIRQVEHDKLRVQVEQGIVQQEKLRETKSKRVLNTNKSEGLRIDVDKRDQSRDNSSESNRKRKKRDNSGTDNNSQLGNKVDIKI</sequence>
<keyword evidence="3" id="KW-1185">Reference proteome</keyword>
<accession>A0A1H2YD94</accession>
<dbReference type="OrthoDB" id="1708376at2"/>
<dbReference type="RefSeq" id="WP_093752547.1">
    <property type="nucleotide sequence ID" value="NZ_BSYN01000006.1"/>
</dbReference>
<protein>
    <submittedName>
        <fullName evidence="2">Uncharacterized protein</fullName>
    </submittedName>
</protein>
<name>A0A1H2YD94_9FIRM</name>
<dbReference type="Proteomes" id="UP000198828">
    <property type="component" value="Unassembled WGS sequence"/>
</dbReference>
<dbReference type="EMBL" id="FNNG01000006">
    <property type="protein sequence ID" value="SDX03136.1"/>
    <property type="molecule type" value="Genomic_DNA"/>
</dbReference>
<organism evidence="2 3">
    <name type="scientific">Tepidimicrobium xylanilyticum</name>
    <dbReference type="NCBI Taxonomy" id="1123352"/>
    <lineage>
        <taxon>Bacteria</taxon>
        <taxon>Bacillati</taxon>
        <taxon>Bacillota</taxon>
        <taxon>Tissierellia</taxon>
        <taxon>Tissierellales</taxon>
        <taxon>Tepidimicrobiaceae</taxon>
        <taxon>Tepidimicrobium</taxon>
    </lineage>
</organism>